<dbReference type="OrthoDB" id="9767214at2"/>
<evidence type="ECO:0000256" key="5">
    <source>
        <dbReference type="ARBA" id="ARBA00022833"/>
    </source>
</evidence>
<keyword evidence="3" id="KW-0645">Protease</keyword>
<reference evidence="11" key="1">
    <citation type="submission" date="2011-02" db="EMBL/GenBank/DDBJ databases">
        <title>The complete genome of Planctomyces brasiliensis DSM 5305.</title>
        <authorList>
            <person name="Lucas S."/>
            <person name="Copeland A."/>
            <person name="Lapidus A."/>
            <person name="Bruce D."/>
            <person name="Goodwin L."/>
            <person name="Pitluck S."/>
            <person name="Kyrpides N."/>
            <person name="Mavromatis K."/>
            <person name="Pagani I."/>
            <person name="Ivanova N."/>
            <person name="Ovchinnikova G."/>
            <person name="Lu M."/>
            <person name="Detter J.C."/>
            <person name="Han C."/>
            <person name="Land M."/>
            <person name="Hauser L."/>
            <person name="Markowitz V."/>
            <person name="Cheng J.-F."/>
            <person name="Hugenholtz P."/>
            <person name="Woyke T."/>
            <person name="Wu D."/>
            <person name="Tindall B."/>
            <person name="Pomrenke H.G."/>
            <person name="Brambilla E."/>
            <person name="Klenk H.-P."/>
            <person name="Eisen J.A."/>
        </authorList>
    </citation>
    <scope>NUCLEOTIDE SEQUENCE [LARGE SCALE GENOMIC DNA]</scope>
    <source>
        <strain evidence="11">ATCC 49424 / DSM 5305 / JCM 21570 / NBRC 103401 / IFAM 1448</strain>
    </source>
</reference>
<evidence type="ECO:0000256" key="8">
    <source>
        <dbReference type="SAM" id="SignalP"/>
    </source>
</evidence>
<feature type="chain" id="PRO_5003258566" evidence="8">
    <location>
        <begin position="29"/>
        <end position="834"/>
    </location>
</feature>
<dbReference type="CDD" id="cd06240">
    <property type="entry name" value="M14-like"/>
    <property type="match status" value="1"/>
</dbReference>
<dbReference type="AlphaFoldDB" id="F0SI20"/>
<keyword evidence="5" id="KW-0862">Zinc</keyword>
<dbReference type="PANTHER" id="PTHR11705:SF143">
    <property type="entry name" value="SLL0236 PROTEIN"/>
    <property type="match status" value="1"/>
</dbReference>
<dbReference type="Proteomes" id="UP000006860">
    <property type="component" value="Chromosome"/>
</dbReference>
<dbReference type="GO" id="GO:0006508">
    <property type="term" value="P:proteolysis"/>
    <property type="evidence" value="ECO:0007669"/>
    <property type="project" value="UniProtKB-KW"/>
</dbReference>
<dbReference type="InterPro" id="IPR000834">
    <property type="entry name" value="Peptidase_M14"/>
</dbReference>
<evidence type="ECO:0000256" key="3">
    <source>
        <dbReference type="ARBA" id="ARBA00022670"/>
    </source>
</evidence>
<evidence type="ECO:0000313" key="11">
    <source>
        <dbReference type="Proteomes" id="UP000006860"/>
    </source>
</evidence>
<dbReference type="eggNOG" id="COG2866">
    <property type="taxonomic scope" value="Bacteria"/>
</dbReference>
<dbReference type="InterPro" id="IPR029062">
    <property type="entry name" value="Class_I_gatase-like"/>
</dbReference>
<comment type="cofactor">
    <cofactor evidence="1">
        <name>Zn(2+)</name>
        <dbReference type="ChEBI" id="CHEBI:29105"/>
    </cofactor>
</comment>
<keyword evidence="6" id="KW-0482">Metalloprotease</keyword>
<accession>F0SI20</accession>
<dbReference type="EMBL" id="CP002546">
    <property type="protein sequence ID" value="ADY60703.1"/>
    <property type="molecule type" value="Genomic_DNA"/>
</dbReference>
<feature type="active site" description="Proton donor/acceptor" evidence="7">
    <location>
        <position position="402"/>
    </location>
</feature>
<dbReference type="STRING" id="756272.Plabr_3106"/>
<dbReference type="RefSeq" id="WP_013629424.1">
    <property type="nucleotide sequence ID" value="NC_015174.1"/>
</dbReference>
<keyword evidence="10" id="KW-0121">Carboxypeptidase</keyword>
<evidence type="ECO:0000256" key="2">
    <source>
        <dbReference type="ARBA" id="ARBA00005988"/>
    </source>
</evidence>
<dbReference type="KEGG" id="pbs:Plabr_3106"/>
<dbReference type="GO" id="GO:0005615">
    <property type="term" value="C:extracellular space"/>
    <property type="evidence" value="ECO:0007669"/>
    <property type="project" value="TreeGrafter"/>
</dbReference>
<organism evidence="10 11">
    <name type="scientific">Rubinisphaera brasiliensis (strain ATCC 49424 / DSM 5305 / JCM 21570 / IAM 15109 / NBRC 103401 / IFAM 1448)</name>
    <name type="common">Planctomyces brasiliensis</name>
    <dbReference type="NCBI Taxonomy" id="756272"/>
    <lineage>
        <taxon>Bacteria</taxon>
        <taxon>Pseudomonadati</taxon>
        <taxon>Planctomycetota</taxon>
        <taxon>Planctomycetia</taxon>
        <taxon>Planctomycetales</taxon>
        <taxon>Planctomycetaceae</taxon>
        <taxon>Rubinisphaera</taxon>
    </lineage>
</organism>
<feature type="signal peptide" evidence="8">
    <location>
        <begin position="1"/>
        <end position="28"/>
    </location>
</feature>
<dbReference type="GO" id="GO:0008270">
    <property type="term" value="F:zinc ion binding"/>
    <property type="evidence" value="ECO:0007669"/>
    <property type="project" value="InterPro"/>
</dbReference>
<dbReference type="PANTHER" id="PTHR11705">
    <property type="entry name" value="PROTEASE FAMILY M14 CARBOXYPEPTIDASE A,B"/>
    <property type="match status" value="1"/>
</dbReference>
<comment type="similarity">
    <text evidence="2 7">Belongs to the peptidase M14 family.</text>
</comment>
<dbReference type="HOGENOM" id="CLU_011471_0_0_0"/>
<proteinExistence type="inferred from homology"/>
<evidence type="ECO:0000256" key="7">
    <source>
        <dbReference type="PROSITE-ProRule" id="PRU01379"/>
    </source>
</evidence>
<evidence type="ECO:0000259" key="9">
    <source>
        <dbReference type="PROSITE" id="PS52035"/>
    </source>
</evidence>
<feature type="domain" description="Peptidase M14" evidence="9">
    <location>
        <begin position="46"/>
        <end position="431"/>
    </location>
</feature>
<keyword evidence="4" id="KW-0378">Hydrolase</keyword>
<gene>
    <name evidence="10" type="ordered locus">Plabr_3106</name>
</gene>
<dbReference type="PROSITE" id="PS52035">
    <property type="entry name" value="PEPTIDASE_M14"/>
    <property type="match status" value="1"/>
</dbReference>
<protein>
    <submittedName>
        <fullName evidence="10">Peptidase M14 carboxypeptidase A</fullName>
    </submittedName>
</protein>
<evidence type="ECO:0000313" key="10">
    <source>
        <dbReference type="EMBL" id="ADY60703.1"/>
    </source>
</evidence>
<dbReference type="Gene3D" id="3.40.630.10">
    <property type="entry name" value="Zn peptidases"/>
    <property type="match status" value="1"/>
</dbReference>
<keyword evidence="11" id="KW-1185">Reference proteome</keyword>
<keyword evidence="8" id="KW-0732">Signal</keyword>
<dbReference type="Pfam" id="PF00246">
    <property type="entry name" value="Peptidase_M14"/>
    <property type="match status" value="1"/>
</dbReference>
<evidence type="ECO:0000256" key="4">
    <source>
        <dbReference type="ARBA" id="ARBA00022801"/>
    </source>
</evidence>
<evidence type="ECO:0000256" key="1">
    <source>
        <dbReference type="ARBA" id="ARBA00001947"/>
    </source>
</evidence>
<sequence length="834" mass="92712">MRTRFSTLLLTTAIATFALFTLSEHGLAAAPSPADFLGRRIGTDFELADWTQVSGYYRELAKQSPHVQLNSAGKTTEGRDFLYAVISSKENLERIDELKKYSSWIADPRQCTEEGLQTAISDGRPILFITPSMHSNEPASTEMGMHLAWQLATSDEKEWTTFREQLVVVILPSLNPDGVDHIVKWYREKQGTSEEGSEMLKLYQYYTGHDNNRDWFSLTQKETQLLTRLLYKEWFPQVLWDPHQYGSQKERFFVPPYRDPLNPNLDPGIVAGINALGNRAILDMTEAGLSGIACGVSYDNWWNGGNRSVPCRHNIIGLLTEAASVNIASPVFIKKSDLKDPLGRSEYRPSNLFISPWKGGWWRLSDIHQYQLAFGQSIMGSLSREPEFWLKNATAAAQRTIEQGRHGSPRGWIIPTDQHDLATLQRLTKLLLDSGIELHTATASFELAGRTYPAGTLIIGRDQPYGNYAKDLFEFKNFPSGETPYDVAGWSLGALFGLHIVEAKEALPDARQKVASSQAALAAFKADPRLRNAPEGSLSTGNLQSWTELAKRLKNSQPHVLVSQGELAGTLIPQSAISRLPSAEEGEVLESLPRIGVYAPWDPSMDEGWLRWTLDTSGIPYQRVRNETIAAGQLNDLFDVLIVPDLSSRTLEAGRSSLDTELPYLGGLEGAGLAALEEFVISGGKLIACDTSANWLVKQWNLPVKDLTLEAGRSEFHCSGSVVRSRPVTSRLTAGLPEQIPLMFAHSKAWEMTEIEEPAENELRGEFKSHLNYTQTAPLISGHMKGPEVIAGKSAWASGSYGKGTIHLFGFRPYYRGWSQGTFGLLFRSLFLSE</sequence>
<dbReference type="GO" id="GO:0004181">
    <property type="term" value="F:metallocarboxypeptidase activity"/>
    <property type="evidence" value="ECO:0007669"/>
    <property type="project" value="InterPro"/>
</dbReference>
<evidence type="ECO:0000256" key="6">
    <source>
        <dbReference type="ARBA" id="ARBA00023049"/>
    </source>
</evidence>
<name>F0SI20_RUBBR</name>
<dbReference type="SUPFAM" id="SSF52317">
    <property type="entry name" value="Class I glutamine amidotransferase-like"/>
    <property type="match status" value="1"/>
</dbReference>
<dbReference type="SUPFAM" id="SSF53187">
    <property type="entry name" value="Zn-dependent exopeptidases"/>
    <property type="match status" value="1"/>
</dbReference>